<dbReference type="InterPro" id="IPR043129">
    <property type="entry name" value="ATPase_NBD"/>
</dbReference>
<gene>
    <name evidence="7" type="ORF">Desgi_0583</name>
</gene>
<dbReference type="SUPFAM" id="SSF53067">
    <property type="entry name" value="Actin-like ATPase domain"/>
    <property type="match status" value="2"/>
</dbReference>
<dbReference type="CDD" id="cd24035">
    <property type="entry name" value="ASKHA_NBD_O66634-like_rpt2"/>
    <property type="match status" value="1"/>
</dbReference>
<dbReference type="KEGG" id="dgi:Desgi_0583"/>
<dbReference type="STRING" id="767817.Desgi_0583"/>
<dbReference type="Proteomes" id="UP000013520">
    <property type="component" value="Chromosome"/>
</dbReference>
<evidence type="ECO:0000256" key="4">
    <source>
        <dbReference type="ARBA" id="ARBA00023014"/>
    </source>
</evidence>
<reference evidence="7 8" key="1">
    <citation type="submission" date="2012-01" db="EMBL/GenBank/DDBJ databases">
        <title>Complete sequence of Desulfotomaculum gibsoniae DSM 7213.</title>
        <authorList>
            <consortium name="US DOE Joint Genome Institute"/>
            <person name="Lucas S."/>
            <person name="Han J."/>
            <person name="Lapidus A."/>
            <person name="Cheng J.-F."/>
            <person name="Goodwin L."/>
            <person name="Pitluck S."/>
            <person name="Peters L."/>
            <person name="Ovchinnikova G."/>
            <person name="Teshima H."/>
            <person name="Detter J.C."/>
            <person name="Han C."/>
            <person name="Tapia R."/>
            <person name="Land M."/>
            <person name="Hauser L."/>
            <person name="Kyrpides N."/>
            <person name="Ivanova N."/>
            <person name="Pagani I."/>
            <person name="Parshina S."/>
            <person name="Plugge C."/>
            <person name="Muyzer G."/>
            <person name="Kuever J."/>
            <person name="Ivanova A."/>
            <person name="Nazina T."/>
            <person name="Klenk H.-P."/>
            <person name="Brambilla E."/>
            <person name="Spring S."/>
            <person name="Stams A.F."/>
            <person name="Woyke T."/>
        </authorList>
    </citation>
    <scope>NUCLEOTIDE SEQUENCE [LARGE SCALE GENOMIC DNA]</scope>
    <source>
        <strain evidence="7 8">DSM 7213</strain>
    </source>
</reference>
<keyword evidence="4" id="KW-0411">Iron-sulfur</keyword>
<keyword evidence="8" id="KW-1185">Reference proteome</keyword>
<dbReference type="Pfam" id="PF09989">
    <property type="entry name" value="DUF2229"/>
    <property type="match status" value="1"/>
</dbReference>
<feature type="domain" description="ATPase BadF/BadG/BcrA/BcrD type" evidence="5">
    <location>
        <begin position="2"/>
        <end position="249"/>
    </location>
</feature>
<evidence type="ECO:0008006" key="9">
    <source>
        <dbReference type="Google" id="ProtNLM"/>
    </source>
</evidence>
<evidence type="ECO:0000259" key="6">
    <source>
        <dbReference type="Pfam" id="PF09989"/>
    </source>
</evidence>
<dbReference type="eggNOG" id="COG3580">
    <property type="taxonomic scope" value="Bacteria"/>
</dbReference>
<dbReference type="GO" id="GO:0051536">
    <property type="term" value="F:iron-sulfur cluster binding"/>
    <property type="evidence" value="ECO:0007669"/>
    <property type="project" value="UniProtKB-KW"/>
</dbReference>
<dbReference type="eggNOG" id="COG1924">
    <property type="taxonomic scope" value="Bacteria"/>
</dbReference>
<protein>
    <recommendedName>
        <fullName evidence="9">CoA-substrate-specific enzyme activase</fullName>
    </recommendedName>
</protein>
<evidence type="ECO:0000313" key="7">
    <source>
        <dbReference type="EMBL" id="AGL00144.1"/>
    </source>
</evidence>
<dbReference type="InterPro" id="IPR018709">
    <property type="entry name" value="CoA_activase_DUF2229"/>
</dbReference>
<evidence type="ECO:0000259" key="5">
    <source>
        <dbReference type="Pfam" id="PF01869"/>
    </source>
</evidence>
<dbReference type="HOGENOM" id="CLU_002393_1_0_9"/>
<dbReference type="Pfam" id="PF01869">
    <property type="entry name" value="BcrAD_BadFG"/>
    <property type="match status" value="2"/>
</dbReference>
<dbReference type="GO" id="GO:0046872">
    <property type="term" value="F:metal ion binding"/>
    <property type="evidence" value="ECO:0007669"/>
    <property type="project" value="UniProtKB-KW"/>
</dbReference>
<dbReference type="EMBL" id="CP003273">
    <property type="protein sequence ID" value="AGL00144.1"/>
    <property type="molecule type" value="Genomic_DNA"/>
</dbReference>
<feature type="domain" description="ATPase BadF/BadG/BcrA/BcrD type" evidence="5">
    <location>
        <begin position="316"/>
        <end position="570"/>
    </location>
</feature>
<dbReference type="InterPro" id="IPR002731">
    <property type="entry name" value="ATPase_BadF"/>
</dbReference>
<evidence type="ECO:0000256" key="1">
    <source>
        <dbReference type="ARBA" id="ARBA00001966"/>
    </source>
</evidence>
<sequence length="1428" mass="158403">MGLDVGSTTVKLVIMDDDDNIIYKKYRRHYAETKRHTTDLLTDAFQQLGNTPVTVMVTGSAGLALSSWLGIEHIQEVIACSQAIDRLIPQTDVAIELGGEDAKITFFRGGLDQRMNGICAGGTGAFIDQMATLLGTDALGLNEMAKQYTTIYPVAARCGVFAKTDIQVLLNEGARKEDIAASVFQAVVNQTISGLACGKSIKGNVAFLGGPLWFLSELRQRFKETLKLNDSQAIFPQQAQFFVAMGAALSSGSSNTVTLLGLIDQLNSIDVSAYHELSRLQPLFNDTRELDDFRRRHNAHRIDRMDLDSFAGDCFLGLDAGSTTTKVALIDENGRLLYSHYCNNTGSPLQSALGILKDLYSRLPASAKIVSTGVTGYGEGLLKAALHIDVGEVETVAHYTAAQFFNPGVDLILDIGGQDMKCLKIKNGVIENIMLNEACSSGCGSFIESFARSLDVSVQEFARLALTAASPVDLGSRCTVFMNSMVKQAQKEGATVGDISAGLSYSVIKNALFKVIKMRNTRDLGDRIVVQGGTFQNDAVLRSFELITGKDVVRADIAPLMGAFGAALIARDRSQQGRQSSLLSKEQLDKFSISTKLSRCGGCGNNCLLTINNFPDGGRFISGNRCEKNVGQGKGRQDIPNLYDYKYKRLLSYKPLPDKEAPRGTVGIPMVLNMYENYPFWFTFFTDLGFRVELSPRSSRAIYELGTETIPSDTACFPAKLVHGHIASLIQQGIKLIFYPSITYERLEQKEANNHFNCPMVISYPEVIKNNMDIIREENVQLLNPFLPYDNQKQLTTRLHQLFKDWKISKREIARAVQRAWQEDELFKQDIRQKSAQVLAYLKETGKHGIVLAGRPYHLDPEINHGLPEIINSLGMAVLTEDSVAHLGQVERPLRVIDQWMYHSRLYAAASFVTTQSNLDLVQLNSFGCGLDAITGDQAQEILNSKGKIYTALKIDEGTNLGAAKIRIRSLMAVINGKQREQAQEKAPYYRDRIVFTQEMKQTHTILSPQMAPMQFEFLQEVFKTEGYNLEVLPTVEKQAVDVGIKYVNNDACYPAIIVIGQLLKALQSGKYDLNHTSVIISQTGGGCRATNYIGLLRKALKEAGFDNIPVLSANLYGAEKNPGFKINGKILKKAINAVVYGDLLMRVLHRIRPYEKIPGSANLLYEKWVKKCKMQIATGNKQQFEENLRGIIEEFGQIKISNVPKPRVGIVGEILVKYHPTANNNLVKILEDEGAEVVLPDLLDFFTYSAYDYIFKYQYLTGKLSHLLLGKYYINHMESSRKTMVALLAKSNKFSAPNSIYHKAELANRIMSLGHHCGEGWFLTAEMIDLINHGVANIVCVQPFGCLPNHVTGKGMIKELKRNYPQANITAIDYDPGASEVNQLNRLKLMLSVAFKNMQVINDSFTTHNRPRIPVNKLTGNSLLLHD</sequence>
<dbReference type="PANTHER" id="PTHR32329">
    <property type="entry name" value="BIFUNCTIONAL PROTEIN [INCLUDES 2-HYDROXYACYL-COA DEHYDRATASE (N-TER) AND ITS ACTIVATOR DOMAIN (C_TERM)-RELATED"/>
    <property type="match status" value="1"/>
</dbReference>
<accession>R4KC52</accession>
<evidence type="ECO:0000256" key="3">
    <source>
        <dbReference type="ARBA" id="ARBA00023004"/>
    </source>
</evidence>
<evidence type="ECO:0000313" key="8">
    <source>
        <dbReference type="Proteomes" id="UP000013520"/>
    </source>
</evidence>
<keyword evidence="2" id="KW-0479">Metal-binding</keyword>
<dbReference type="NCBIfam" id="TIGR00241">
    <property type="entry name" value="CoA_E_activ"/>
    <property type="match status" value="1"/>
</dbReference>
<comment type="cofactor">
    <cofactor evidence="1">
        <name>[4Fe-4S] cluster</name>
        <dbReference type="ChEBI" id="CHEBI:49883"/>
    </cofactor>
</comment>
<dbReference type="Gene3D" id="3.30.420.40">
    <property type="match status" value="4"/>
</dbReference>
<name>R4KC52_9FIRM</name>
<feature type="domain" description="DUF2229" evidence="6">
    <location>
        <begin position="665"/>
        <end position="884"/>
    </location>
</feature>
<organism evidence="7 8">
    <name type="scientific">Desulfoscipio gibsoniae DSM 7213</name>
    <dbReference type="NCBI Taxonomy" id="767817"/>
    <lineage>
        <taxon>Bacteria</taxon>
        <taxon>Bacillati</taxon>
        <taxon>Bacillota</taxon>
        <taxon>Clostridia</taxon>
        <taxon>Eubacteriales</taxon>
        <taxon>Desulfallaceae</taxon>
        <taxon>Desulfoscipio</taxon>
    </lineage>
</organism>
<dbReference type="CDD" id="cd24034">
    <property type="entry name" value="ASKHA_NBD_O66634-like_rpt1"/>
    <property type="match status" value="1"/>
</dbReference>
<proteinExistence type="predicted"/>
<evidence type="ECO:0000256" key="2">
    <source>
        <dbReference type="ARBA" id="ARBA00022723"/>
    </source>
</evidence>
<dbReference type="eggNOG" id="COG3581">
    <property type="taxonomic scope" value="Bacteria"/>
</dbReference>
<dbReference type="PANTHER" id="PTHR32329:SF4">
    <property type="entry name" value="ACTIVATOR OF 2-HYDROXYACYL-COA DEHYDRATASE"/>
    <property type="match status" value="1"/>
</dbReference>
<dbReference type="InterPro" id="IPR008275">
    <property type="entry name" value="CoA_E_activase_dom"/>
</dbReference>
<dbReference type="InterPro" id="IPR051805">
    <property type="entry name" value="Dehydratase_Activator_Redct"/>
</dbReference>
<keyword evidence="3" id="KW-0408">Iron</keyword>